<evidence type="ECO:0000313" key="1">
    <source>
        <dbReference type="EMBL" id="UUV22705.1"/>
    </source>
</evidence>
<dbReference type="RefSeq" id="WP_257500618.1">
    <property type="nucleotide sequence ID" value="NZ_CP102382.1"/>
</dbReference>
<organism evidence="1 2">
    <name type="scientific">Paenimyroides aestuarii</name>
    <dbReference type="NCBI Taxonomy" id="2968490"/>
    <lineage>
        <taxon>Bacteria</taxon>
        <taxon>Pseudomonadati</taxon>
        <taxon>Bacteroidota</taxon>
        <taxon>Flavobacteriia</taxon>
        <taxon>Flavobacteriales</taxon>
        <taxon>Flavobacteriaceae</taxon>
        <taxon>Paenimyroides</taxon>
    </lineage>
</organism>
<evidence type="ECO:0000313" key="2">
    <source>
        <dbReference type="Proteomes" id="UP001317001"/>
    </source>
</evidence>
<reference evidence="1 2" key="1">
    <citation type="submission" date="2022-08" db="EMBL/GenBank/DDBJ databases">
        <title>Myroides zhujiangensis sp. nov., a novel bacterium isolated from sediment in the Pearl River Estuary.</title>
        <authorList>
            <person name="Cui L."/>
        </authorList>
    </citation>
    <scope>NUCLEOTIDE SEQUENCE [LARGE SCALE GENOMIC DNA]</scope>
    <source>
        <strain evidence="1 2">SCSIO 72103</strain>
    </source>
</reference>
<accession>A0ABY5NVQ8</accession>
<dbReference type="Proteomes" id="UP001317001">
    <property type="component" value="Chromosome"/>
</dbReference>
<name>A0ABY5NVQ8_9FLAO</name>
<protein>
    <submittedName>
        <fullName evidence="1">Uncharacterized protein</fullName>
    </submittedName>
</protein>
<gene>
    <name evidence="1" type="ORF">NPX36_06605</name>
</gene>
<proteinExistence type="predicted"/>
<keyword evidence="2" id="KW-1185">Reference proteome</keyword>
<sequence>MNPPSTNSSEKETESLEGGYRICSTVEYKSLVGIYQTDYTGIDGQVYTTTTWYYVTTGACTTCMSLGHGGTSSSTSCWGYGW</sequence>
<dbReference type="EMBL" id="CP102382">
    <property type="protein sequence ID" value="UUV22705.1"/>
    <property type="molecule type" value="Genomic_DNA"/>
</dbReference>